<proteinExistence type="predicted"/>
<dbReference type="InterPro" id="IPR036291">
    <property type="entry name" value="NAD(P)-bd_dom_sf"/>
</dbReference>
<keyword evidence="3" id="KW-0456">Lyase</keyword>
<dbReference type="Gene3D" id="3.40.50.720">
    <property type="entry name" value="NAD(P)-binding Rossmann-like Domain"/>
    <property type="match status" value="1"/>
</dbReference>
<evidence type="ECO:0000256" key="1">
    <source>
        <dbReference type="ARBA" id="ARBA00023027"/>
    </source>
</evidence>
<dbReference type="SUPFAM" id="SSF51735">
    <property type="entry name" value="NAD(P)-binding Rossmann-fold domains"/>
    <property type="match status" value="1"/>
</dbReference>
<dbReference type="EMBL" id="LR026963">
    <property type="protein sequence ID" value="VBB68738.1"/>
    <property type="molecule type" value="Genomic_DNA"/>
</dbReference>
<dbReference type="EC" id="4.2.1.46" evidence="3"/>
<gene>
    <name evidence="3" type="ORF">RIEGSTA812A_PEG_211</name>
</gene>
<dbReference type="AlphaFoldDB" id="A0A484H985"/>
<dbReference type="PANTHER" id="PTHR43574">
    <property type="entry name" value="EPIMERASE-RELATED"/>
    <property type="match status" value="1"/>
</dbReference>
<evidence type="ECO:0000259" key="2">
    <source>
        <dbReference type="Pfam" id="PF01370"/>
    </source>
</evidence>
<accession>A0A484H985</accession>
<feature type="domain" description="NAD-dependent epimerase/dehydratase" evidence="2">
    <location>
        <begin position="5"/>
        <end position="255"/>
    </location>
</feature>
<dbReference type="PRINTS" id="PR01713">
    <property type="entry name" value="NUCEPIMERASE"/>
</dbReference>
<dbReference type="InterPro" id="IPR001509">
    <property type="entry name" value="Epimerase_deHydtase"/>
</dbReference>
<evidence type="ECO:0000313" key="3">
    <source>
        <dbReference type="EMBL" id="VBB68738.1"/>
    </source>
</evidence>
<organism evidence="3">
    <name type="scientific">invertebrate metagenome</name>
    <dbReference type="NCBI Taxonomy" id="1711999"/>
    <lineage>
        <taxon>unclassified sequences</taxon>
        <taxon>metagenomes</taxon>
        <taxon>organismal metagenomes</taxon>
    </lineage>
</organism>
<sequence length="328" mass="36924">MVMAILITGAAGFIGYHTCKALLERGEHVIGVDNMSTYYNISLKKARLLQLIKYRTFCFHELDIAERAPMLTLAGDYPTIDRVINLAAQVGVRHSLVCPFAYSRSNVEGHLVVLEFCRSLQHCRHLIYASSSSVYGANRKLPFSIEDRVDTPISLYAATKKACELMSHCYSHLYQIPTTGLRFFTVYGPWGRPDMALYLFTTRILAGKPIAVFNNGDMKRDFTYIDDIVTGMIDCLDHPPVGDPLHAPQRVYNIGNNQPEPLLRCIELLEQALGRRAVIDYQPIQPGDLQETYADITATTCDIHYAPRTALDIGVPKFVAWYRAYHGV</sequence>
<dbReference type="Gene3D" id="3.90.25.10">
    <property type="entry name" value="UDP-galactose 4-epimerase, domain 1"/>
    <property type="match status" value="1"/>
</dbReference>
<protein>
    <submittedName>
        <fullName evidence="3">dTDP-glucose 4,6-dehydratase</fullName>
        <ecNumber evidence="3">4.2.1.46</ecNumber>
    </submittedName>
</protein>
<name>A0A484H985_9ZZZZ</name>
<dbReference type="GO" id="GO:0008460">
    <property type="term" value="F:dTDP-glucose 4,6-dehydratase activity"/>
    <property type="evidence" value="ECO:0007669"/>
    <property type="project" value="UniProtKB-EC"/>
</dbReference>
<dbReference type="Pfam" id="PF01370">
    <property type="entry name" value="Epimerase"/>
    <property type="match status" value="1"/>
</dbReference>
<keyword evidence="1" id="KW-0520">NAD</keyword>
<reference evidence="3" key="1">
    <citation type="submission" date="2018-10" db="EMBL/GenBank/DDBJ databases">
        <authorList>
            <person name="Gruber-Vodicka H."/>
            <person name="Jaeckle O."/>
        </authorList>
    </citation>
    <scope>NUCLEOTIDE SEQUENCE</scope>
</reference>